<reference evidence="1 2" key="1">
    <citation type="journal article" date="2005" name="Nature">
        <title>Genome sequence, comparative analysis and haplotype structure of the domestic dog.</title>
        <authorList>
            <consortium name="Broad Sequencing Platform"/>
            <person name="Lindblad-Toh K."/>
            <person name="Wade C.M."/>
            <person name="Mikkelsen T.S."/>
            <person name="Karlsson E.K."/>
            <person name="Jaffe D.B."/>
            <person name="Kamal M."/>
            <person name="Clamp M."/>
            <person name="Chang J.L."/>
            <person name="Kulbokas E.J. III"/>
            <person name="Zody M.C."/>
            <person name="Mauceli E."/>
            <person name="Xie X."/>
            <person name="Breen M."/>
            <person name="Wayne R.K."/>
            <person name="Ostrander E.A."/>
            <person name="Ponting C.P."/>
            <person name="Galibert F."/>
            <person name="Smith D.R."/>
            <person name="DeJong P.J."/>
            <person name="Kirkness E."/>
            <person name="Alvarez P."/>
            <person name="Biagi T."/>
            <person name="Brockman W."/>
            <person name="Butler J."/>
            <person name="Chin C.W."/>
            <person name="Cook A."/>
            <person name="Cuff J."/>
            <person name="Daly M.J."/>
            <person name="DeCaprio D."/>
            <person name="Gnerre S."/>
            <person name="Grabherr M."/>
            <person name="Kellis M."/>
            <person name="Kleber M."/>
            <person name="Bardeleben C."/>
            <person name="Goodstadt L."/>
            <person name="Heger A."/>
            <person name="Hitte C."/>
            <person name="Kim L."/>
            <person name="Koepfli K.P."/>
            <person name="Parker H.G."/>
            <person name="Pollinger J.P."/>
            <person name="Searle S.M."/>
            <person name="Sutter N.B."/>
            <person name="Thomas R."/>
            <person name="Webber C."/>
            <person name="Baldwin J."/>
            <person name="Abebe A."/>
            <person name="Abouelleil A."/>
            <person name="Aftuck L."/>
            <person name="Ait-Zahra M."/>
            <person name="Aldredge T."/>
            <person name="Allen N."/>
            <person name="An P."/>
            <person name="Anderson S."/>
            <person name="Antoine C."/>
            <person name="Arachchi H."/>
            <person name="Aslam A."/>
            <person name="Ayotte L."/>
            <person name="Bachantsang P."/>
            <person name="Barry A."/>
            <person name="Bayul T."/>
            <person name="Benamara M."/>
            <person name="Berlin A."/>
            <person name="Bessette D."/>
            <person name="Blitshteyn B."/>
            <person name="Bloom T."/>
            <person name="Blye J."/>
            <person name="Boguslavskiy L."/>
            <person name="Bonnet C."/>
            <person name="Boukhgalter B."/>
            <person name="Brown A."/>
            <person name="Cahill P."/>
            <person name="Calixte N."/>
            <person name="Camarata J."/>
            <person name="Cheshatsang Y."/>
            <person name="Chu J."/>
            <person name="Citroen M."/>
            <person name="Collymore A."/>
            <person name="Cooke P."/>
            <person name="Dawoe T."/>
            <person name="Daza R."/>
            <person name="Decktor K."/>
            <person name="DeGray S."/>
            <person name="Dhargay N."/>
            <person name="Dooley K."/>
            <person name="Dooley K."/>
            <person name="Dorje P."/>
            <person name="Dorjee K."/>
            <person name="Dorris L."/>
            <person name="Duffey N."/>
            <person name="Dupes A."/>
            <person name="Egbiremolen O."/>
            <person name="Elong R."/>
            <person name="Falk J."/>
            <person name="Farina A."/>
            <person name="Faro S."/>
            <person name="Ferguson D."/>
            <person name="Ferreira P."/>
            <person name="Fisher S."/>
            <person name="FitzGerald M."/>
            <person name="Foley K."/>
            <person name="Foley C."/>
            <person name="Franke A."/>
            <person name="Friedrich D."/>
            <person name="Gage D."/>
            <person name="Garber M."/>
            <person name="Gearin G."/>
            <person name="Giannoukos G."/>
            <person name="Goode T."/>
            <person name="Goyette A."/>
            <person name="Graham J."/>
            <person name="Grandbois E."/>
            <person name="Gyaltsen K."/>
            <person name="Hafez N."/>
            <person name="Hagopian D."/>
            <person name="Hagos B."/>
            <person name="Hall J."/>
            <person name="Healy C."/>
            <person name="Hegarty R."/>
            <person name="Honan T."/>
            <person name="Horn A."/>
            <person name="Houde N."/>
            <person name="Hughes L."/>
            <person name="Hunnicutt L."/>
            <person name="Husby M."/>
            <person name="Jester B."/>
            <person name="Jones C."/>
            <person name="Kamat A."/>
            <person name="Kanga B."/>
            <person name="Kells C."/>
            <person name="Khazanovich D."/>
            <person name="Kieu A.C."/>
            <person name="Kisner P."/>
            <person name="Kumar M."/>
            <person name="Lance K."/>
            <person name="Landers T."/>
            <person name="Lara M."/>
            <person name="Lee W."/>
            <person name="Leger J.P."/>
            <person name="Lennon N."/>
            <person name="Leuper L."/>
            <person name="LeVine S."/>
            <person name="Liu J."/>
            <person name="Liu X."/>
            <person name="Lokyitsang Y."/>
            <person name="Lokyitsang T."/>
            <person name="Lui A."/>
            <person name="Macdonald J."/>
            <person name="Major J."/>
            <person name="Marabella R."/>
            <person name="Maru K."/>
            <person name="Matthews C."/>
            <person name="McDonough S."/>
            <person name="Mehta T."/>
            <person name="Meldrim J."/>
            <person name="Melnikov A."/>
            <person name="Meneus L."/>
            <person name="Mihalev A."/>
            <person name="Mihova T."/>
            <person name="Miller K."/>
            <person name="Mittelman R."/>
            <person name="Mlenga V."/>
            <person name="Mulrain L."/>
            <person name="Munson G."/>
            <person name="Navidi A."/>
            <person name="Naylor J."/>
            <person name="Nguyen T."/>
            <person name="Nguyen N."/>
            <person name="Nguyen C."/>
            <person name="Nguyen T."/>
            <person name="Nicol R."/>
            <person name="Norbu N."/>
            <person name="Norbu C."/>
            <person name="Novod N."/>
            <person name="Nyima T."/>
            <person name="Olandt P."/>
            <person name="O'Neill B."/>
            <person name="O'Neill K."/>
            <person name="Osman S."/>
            <person name="Oyono L."/>
            <person name="Patti C."/>
            <person name="Perrin D."/>
            <person name="Phunkhang P."/>
            <person name="Pierre F."/>
            <person name="Priest M."/>
            <person name="Rachupka A."/>
            <person name="Raghuraman S."/>
            <person name="Rameau R."/>
            <person name="Ray V."/>
            <person name="Raymond C."/>
            <person name="Rege F."/>
            <person name="Rise C."/>
            <person name="Rogers J."/>
            <person name="Rogov P."/>
            <person name="Sahalie J."/>
            <person name="Settipalli S."/>
            <person name="Sharpe T."/>
            <person name="Shea T."/>
            <person name="Sheehan M."/>
            <person name="Sherpa N."/>
            <person name="Shi J."/>
            <person name="Shih D."/>
            <person name="Sloan J."/>
            <person name="Smith C."/>
            <person name="Sparrow T."/>
            <person name="Stalker J."/>
            <person name="Stange-Thomann N."/>
            <person name="Stavropoulos S."/>
            <person name="Stone C."/>
            <person name="Stone S."/>
            <person name="Sykes S."/>
            <person name="Tchuinga P."/>
            <person name="Tenzing P."/>
            <person name="Tesfaye S."/>
            <person name="Thoulutsang D."/>
            <person name="Thoulutsang Y."/>
            <person name="Topham K."/>
            <person name="Topping I."/>
            <person name="Tsamla T."/>
            <person name="Vassiliev H."/>
            <person name="Venkataraman V."/>
            <person name="Vo A."/>
            <person name="Wangchuk T."/>
            <person name="Wangdi T."/>
            <person name="Weiand M."/>
            <person name="Wilkinson J."/>
            <person name="Wilson A."/>
            <person name="Yadav S."/>
            <person name="Yang S."/>
            <person name="Yang X."/>
            <person name="Young G."/>
            <person name="Yu Q."/>
            <person name="Zainoun J."/>
            <person name="Zembek L."/>
            <person name="Zimmer A."/>
            <person name="Lander E.S."/>
        </authorList>
    </citation>
    <scope>NUCLEOTIDE SEQUENCE [LARGE SCALE GENOMIC DNA]</scope>
    <source>
        <strain evidence="1">Boxer</strain>
    </source>
</reference>
<evidence type="ECO:0000313" key="2">
    <source>
        <dbReference type="Proteomes" id="UP000002254"/>
    </source>
</evidence>
<reference evidence="1" key="2">
    <citation type="submission" date="2025-08" db="UniProtKB">
        <authorList>
            <consortium name="Ensembl"/>
        </authorList>
    </citation>
    <scope>IDENTIFICATION</scope>
</reference>
<organism evidence="1 2">
    <name type="scientific">Canis lupus familiaris</name>
    <name type="common">Dog</name>
    <name type="synonym">Canis familiaris</name>
    <dbReference type="NCBI Taxonomy" id="9615"/>
    <lineage>
        <taxon>Eukaryota</taxon>
        <taxon>Metazoa</taxon>
        <taxon>Chordata</taxon>
        <taxon>Craniata</taxon>
        <taxon>Vertebrata</taxon>
        <taxon>Euteleostomi</taxon>
        <taxon>Mammalia</taxon>
        <taxon>Eutheria</taxon>
        <taxon>Laurasiatheria</taxon>
        <taxon>Carnivora</taxon>
        <taxon>Caniformia</taxon>
        <taxon>Canidae</taxon>
        <taxon>Canis</taxon>
    </lineage>
</organism>
<dbReference type="Ensembl" id="ENSCAFT00000001652.5">
    <property type="protein sequence ID" value="ENSCAFP00000001519.5"/>
    <property type="gene ID" value="ENSCAFG00000001084.5"/>
</dbReference>
<dbReference type="AlphaFoldDB" id="A0A8P0S711"/>
<dbReference type="FunCoup" id="A0A8P0S711">
    <property type="interactions" value="13"/>
</dbReference>
<accession>A0A8P0S711</accession>
<dbReference type="OrthoDB" id="8667291at2759"/>
<name>A0A8P0S711_CANLF</name>
<dbReference type="Proteomes" id="UP000002254">
    <property type="component" value="Chromosome 11"/>
</dbReference>
<gene>
    <name evidence="1" type="primary">CXCL14</name>
</gene>
<proteinExistence type="predicted"/>
<protein>
    <submittedName>
        <fullName evidence="1">C-X-C motif chemokine ligand 14</fullName>
    </submittedName>
</protein>
<sequence length="128" mass="14568">MPFLCKKKKNKKKKKKKSFFCICPDITTSELYKRLGGTQSLVETFHSSIAPLLMQEASAQRSWRLSTAATGSPGLMVGHSLRGTPQWPLSWGKQKPISRHLFFEEPEVGCQRNVLHSHPHLLVYFCIL</sequence>
<evidence type="ECO:0000313" key="1">
    <source>
        <dbReference type="Ensembl" id="ENSCAFP00000001519.5"/>
    </source>
</evidence>